<gene>
    <name evidence="1" type="ORF">BCR41DRAFT_374112</name>
</gene>
<dbReference type="AlphaFoldDB" id="A0A1Y2GE16"/>
<dbReference type="Proteomes" id="UP000193648">
    <property type="component" value="Unassembled WGS sequence"/>
</dbReference>
<evidence type="ECO:0000313" key="1">
    <source>
        <dbReference type="EMBL" id="ORZ06389.1"/>
    </source>
</evidence>
<keyword evidence="2" id="KW-1185">Reference proteome</keyword>
<sequence length="104" mass="12239">MPLSTSVRLWCAFEMQKRQYCLLCSEGLKAQMALVFRMLLALLQSKGCDIASRGYMLIEVLIYPWQKVHVYDKSIVQERRMVSGIWQCLDAYTASYELQMKRIY</sequence>
<proteinExistence type="predicted"/>
<protein>
    <submittedName>
        <fullName evidence="1">Uncharacterized protein</fullName>
    </submittedName>
</protein>
<accession>A0A1Y2GE16</accession>
<reference evidence="1 2" key="1">
    <citation type="submission" date="2016-07" db="EMBL/GenBank/DDBJ databases">
        <title>Pervasive Adenine N6-methylation of Active Genes in Fungi.</title>
        <authorList>
            <consortium name="DOE Joint Genome Institute"/>
            <person name="Mondo S.J."/>
            <person name="Dannebaum R.O."/>
            <person name="Kuo R.C."/>
            <person name="Labutti K."/>
            <person name="Haridas S."/>
            <person name="Kuo A."/>
            <person name="Salamov A."/>
            <person name="Ahrendt S.R."/>
            <person name="Lipzen A."/>
            <person name="Sullivan W."/>
            <person name="Andreopoulos W.B."/>
            <person name="Clum A."/>
            <person name="Lindquist E."/>
            <person name="Daum C."/>
            <person name="Ramamoorthy G.K."/>
            <person name="Gryganskyi A."/>
            <person name="Culley D."/>
            <person name="Magnuson J.K."/>
            <person name="James T.Y."/>
            <person name="O'Malley M.A."/>
            <person name="Stajich J.E."/>
            <person name="Spatafora J.W."/>
            <person name="Visel A."/>
            <person name="Grigoriev I.V."/>
        </authorList>
    </citation>
    <scope>NUCLEOTIDE SEQUENCE [LARGE SCALE GENOMIC DNA]</scope>
    <source>
        <strain evidence="1 2">NRRL 3116</strain>
    </source>
</reference>
<evidence type="ECO:0000313" key="2">
    <source>
        <dbReference type="Proteomes" id="UP000193648"/>
    </source>
</evidence>
<dbReference type="EMBL" id="MCFF01000046">
    <property type="protein sequence ID" value="ORZ06389.1"/>
    <property type="molecule type" value="Genomic_DNA"/>
</dbReference>
<dbReference type="InParanoid" id="A0A1Y2GE16"/>
<dbReference type="RefSeq" id="XP_021877552.1">
    <property type="nucleotide sequence ID" value="XM_022026842.1"/>
</dbReference>
<name>A0A1Y2GE16_9FUNG</name>
<comment type="caution">
    <text evidence="1">The sequence shown here is derived from an EMBL/GenBank/DDBJ whole genome shotgun (WGS) entry which is preliminary data.</text>
</comment>
<organism evidence="1 2">
    <name type="scientific">Lobosporangium transversale</name>
    <dbReference type="NCBI Taxonomy" id="64571"/>
    <lineage>
        <taxon>Eukaryota</taxon>
        <taxon>Fungi</taxon>
        <taxon>Fungi incertae sedis</taxon>
        <taxon>Mucoromycota</taxon>
        <taxon>Mortierellomycotina</taxon>
        <taxon>Mortierellomycetes</taxon>
        <taxon>Mortierellales</taxon>
        <taxon>Mortierellaceae</taxon>
        <taxon>Lobosporangium</taxon>
    </lineage>
</organism>
<dbReference type="GeneID" id="33568685"/>